<dbReference type="CDD" id="cd06433">
    <property type="entry name" value="GT_2_WfgS_like"/>
    <property type="match status" value="1"/>
</dbReference>
<sequence length="266" mass="30704">MNVKLPKVSIITPSYNQGRFIEATIQSVLNQTYPNIEYIIIDGGSTDQTMSVVERYRSQIDIVIHEKDRGQSDAINKGFKLATGELVGWLNSDDILYPECVAEIVRLYEQHPDGSIYYIPLQNGIDAAGRVHNLAHREIPDKQYLLNEDYSIIQPSSFYNRNSVIKAGYVDDRIHYCMDLDLWLRLLDWGPIYYSKVNVPLSGFRNWELSKTTTGTDKFLKEIEKTLLKHGASAYSKNMRRIQISLLKVHIKRFLRYENARKPVLS</sequence>
<dbReference type="Pfam" id="PF00535">
    <property type="entry name" value="Glycos_transf_2"/>
    <property type="match status" value="1"/>
</dbReference>
<keyword evidence="2" id="KW-0808">Transferase</keyword>
<dbReference type="InterPro" id="IPR029044">
    <property type="entry name" value="Nucleotide-diphossugar_trans"/>
</dbReference>
<evidence type="ECO:0000313" key="3">
    <source>
        <dbReference type="Proteomes" id="UP000501802"/>
    </source>
</evidence>
<dbReference type="KEGG" id="spib:G8759_30630"/>
<dbReference type="RefSeq" id="WP_167216819.1">
    <property type="nucleotide sequence ID" value="NZ_CP050063.1"/>
</dbReference>
<feature type="domain" description="Glycosyltransferase 2-like" evidence="1">
    <location>
        <begin position="9"/>
        <end position="150"/>
    </location>
</feature>
<accession>A0A6G9AWI1</accession>
<evidence type="ECO:0000259" key="1">
    <source>
        <dbReference type="Pfam" id="PF00535"/>
    </source>
</evidence>
<keyword evidence="3" id="KW-1185">Reference proteome</keyword>
<dbReference type="Proteomes" id="UP000501802">
    <property type="component" value="Chromosome"/>
</dbReference>
<dbReference type="SUPFAM" id="SSF53448">
    <property type="entry name" value="Nucleotide-diphospho-sugar transferases"/>
    <property type="match status" value="1"/>
</dbReference>
<proteinExistence type="predicted"/>
<dbReference type="EMBL" id="CP050063">
    <property type="protein sequence ID" value="QIP16689.1"/>
    <property type="molecule type" value="Genomic_DNA"/>
</dbReference>
<dbReference type="PANTHER" id="PTHR22916">
    <property type="entry name" value="GLYCOSYLTRANSFERASE"/>
    <property type="match status" value="1"/>
</dbReference>
<dbReference type="GO" id="GO:0016758">
    <property type="term" value="F:hexosyltransferase activity"/>
    <property type="evidence" value="ECO:0007669"/>
    <property type="project" value="UniProtKB-ARBA"/>
</dbReference>
<reference evidence="2 3" key="1">
    <citation type="submission" date="2020-03" db="EMBL/GenBank/DDBJ databases">
        <authorList>
            <person name="Kim M.K."/>
        </authorList>
    </citation>
    <scope>NUCLEOTIDE SEQUENCE [LARGE SCALE GENOMIC DNA]</scope>
    <source>
        <strain evidence="2 3">BT328</strain>
    </source>
</reference>
<dbReference type="AlphaFoldDB" id="A0A6G9AWI1"/>
<dbReference type="Gene3D" id="3.90.550.10">
    <property type="entry name" value="Spore Coat Polysaccharide Biosynthesis Protein SpsA, Chain A"/>
    <property type="match status" value="1"/>
</dbReference>
<protein>
    <submittedName>
        <fullName evidence="2">Glycosyltransferase</fullName>
    </submittedName>
</protein>
<evidence type="ECO:0000313" key="2">
    <source>
        <dbReference type="EMBL" id="QIP16689.1"/>
    </source>
</evidence>
<organism evidence="2 3">
    <name type="scientific">Spirosoma aureum</name>
    <dbReference type="NCBI Taxonomy" id="2692134"/>
    <lineage>
        <taxon>Bacteria</taxon>
        <taxon>Pseudomonadati</taxon>
        <taxon>Bacteroidota</taxon>
        <taxon>Cytophagia</taxon>
        <taxon>Cytophagales</taxon>
        <taxon>Cytophagaceae</taxon>
        <taxon>Spirosoma</taxon>
    </lineage>
</organism>
<dbReference type="InterPro" id="IPR001173">
    <property type="entry name" value="Glyco_trans_2-like"/>
</dbReference>
<dbReference type="PANTHER" id="PTHR22916:SF65">
    <property type="entry name" value="SLR1065 PROTEIN"/>
    <property type="match status" value="1"/>
</dbReference>
<gene>
    <name evidence="2" type="ORF">G8759_30630</name>
</gene>
<name>A0A6G9AWI1_9BACT</name>